<dbReference type="AlphaFoldDB" id="A0A0C9XDJ9"/>
<keyword evidence="2" id="KW-1185">Reference proteome</keyword>
<accession>A0A0C9XDJ9</accession>
<evidence type="ECO:0000313" key="2">
    <source>
        <dbReference type="Proteomes" id="UP000054477"/>
    </source>
</evidence>
<reference evidence="1 2" key="1">
    <citation type="submission" date="2014-04" db="EMBL/GenBank/DDBJ databases">
        <authorList>
            <consortium name="DOE Joint Genome Institute"/>
            <person name="Kuo A."/>
            <person name="Kohler A."/>
            <person name="Nagy L.G."/>
            <person name="Floudas D."/>
            <person name="Copeland A."/>
            <person name="Barry K.W."/>
            <person name="Cichocki N."/>
            <person name="Veneault-Fourrey C."/>
            <person name="LaButti K."/>
            <person name="Lindquist E.A."/>
            <person name="Lipzen A."/>
            <person name="Lundell T."/>
            <person name="Morin E."/>
            <person name="Murat C."/>
            <person name="Sun H."/>
            <person name="Tunlid A."/>
            <person name="Henrissat B."/>
            <person name="Grigoriev I.V."/>
            <person name="Hibbett D.S."/>
            <person name="Martin F."/>
            <person name="Nordberg H.P."/>
            <person name="Cantor M.N."/>
            <person name="Hua S.X."/>
        </authorList>
    </citation>
    <scope>NUCLEOTIDE SEQUENCE [LARGE SCALE GENOMIC DNA]</scope>
    <source>
        <strain evidence="1 2">LaAM-08-1</strain>
    </source>
</reference>
<protein>
    <submittedName>
        <fullName evidence="1">Uncharacterized protein</fullName>
    </submittedName>
</protein>
<sequence length="109" mass="12766">MRSQSYWARFRLTDHSQIDSLNLEGYANLEHWVAELEKRIGGILPQRLTHTIQVWCAELDRVDDSNTRRDLLPVRDVASKRRGGGKRMKGEKFMEGHMTLKPIVHKIRI</sequence>
<dbReference type="Proteomes" id="UP000054477">
    <property type="component" value="Unassembled WGS sequence"/>
</dbReference>
<dbReference type="OrthoDB" id="3223042at2759"/>
<reference evidence="2" key="2">
    <citation type="submission" date="2015-01" db="EMBL/GenBank/DDBJ databases">
        <title>Evolutionary Origins and Diversification of the Mycorrhizal Mutualists.</title>
        <authorList>
            <consortium name="DOE Joint Genome Institute"/>
            <consortium name="Mycorrhizal Genomics Consortium"/>
            <person name="Kohler A."/>
            <person name="Kuo A."/>
            <person name="Nagy L.G."/>
            <person name="Floudas D."/>
            <person name="Copeland A."/>
            <person name="Barry K.W."/>
            <person name="Cichocki N."/>
            <person name="Veneault-Fourrey C."/>
            <person name="LaButti K."/>
            <person name="Lindquist E.A."/>
            <person name="Lipzen A."/>
            <person name="Lundell T."/>
            <person name="Morin E."/>
            <person name="Murat C."/>
            <person name="Riley R."/>
            <person name="Ohm R."/>
            <person name="Sun H."/>
            <person name="Tunlid A."/>
            <person name="Henrissat B."/>
            <person name="Grigoriev I.V."/>
            <person name="Hibbett D.S."/>
            <person name="Martin F."/>
        </authorList>
    </citation>
    <scope>NUCLEOTIDE SEQUENCE [LARGE SCALE GENOMIC DNA]</scope>
    <source>
        <strain evidence="2">LaAM-08-1</strain>
    </source>
</reference>
<dbReference type="STRING" id="1095629.A0A0C9XDJ9"/>
<dbReference type="HOGENOM" id="CLU_2184382_0_0_1"/>
<name>A0A0C9XDJ9_9AGAR</name>
<evidence type="ECO:0000313" key="1">
    <source>
        <dbReference type="EMBL" id="KIK10360.1"/>
    </source>
</evidence>
<proteinExistence type="predicted"/>
<organism evidence="1 2">
    <name type="scientific">Laccaria amethystina LaAM-08-1</name>
    <dbReference type="NCBI Taxonomy" id="1095629"/>
    <lineage>
        <taxon>Eukaryota</taxon>
        <taxon>Fungi</taxon>
        <taxon>Dikarya</taxon>
        <taxon>Basidiomycota</taxon>
        <taxon>Agaricomycotina</taxon>
        <taxon>Agaricomycetes</taxon>
        <taxon>Agaricomycetidae</taxon>
        <taxon>Agaricales</taxon>
        <taxon>Agaricineae</taxon>
        <taxon>Hydnangiaceae</taxon>
        <taxon>Laccaria</taxon>
    </lineage>
</organism>
<gene>
    <name evidence="1" type="ORF">K443DRAFT_147372</name>
</gene>
<dbReference type="EMBL" id="KN838536">
    <property type="protein sequence ID" value="KIK10360.1"/>
    <property type="molecule type" value="Genomic_DNA"/>
</dbReference>